<accession>A0A8H9MYQ8</accession>
<protein>
    <submittedName>
        <fullName evidence="1">Uncharacterized protein</fullName>
    </submittedName>
</protein>
<dbReference type="AlphaFoldDB" id="A0A8H9MYQ8"/>
<organism evidence="1">
    <name type="scientific">Vibrio vulnificus</name>
    <dbReference type="NCBI Taxonomy" id="672"/>
    <lineage>
        <taxon>Bacteria</taxon>
        <taxon>Pseudomonadati</taxon>
        <taxon>Pseudomonadota</taxon>
        <taxon>Gammaproteobacteria</taxon>
        <taxon>Vibrionales</taxon>
        <taxon>Vibrionaceae</taxon>
        <taxon>Vibrio</taxon>
    </lineage>
</organism>
<dbReference type="EMBL" id="DACRBY010000001">
    <property type="protein sequence ID" value="HAS8538394.1"/>
    <property type="molecule type" value="Genomic_DNA"/>
</dbReference>
<proteinExistence type="predicted"/>
<reference evidence="1" key="2">
    <citation type="submission" date="2019-01" db="EMBL/GenBank/DDBJ databases">
        <authorList>
            <consortium name="NCBI Pathogen Detection Project"/>
        </authorList>
    </citation>
    <scope>NUCLEOTIDE SEQUENCE</scope>
    <source>
        <strain evidence="1">BCW_3452</strain>
    </source>
</reference>
<reference evidence="1" key="1">
    <citation type="journal article" date="2018" name="Genome Biol.">
        <title>SKESA: strategic k-mer extension for scrupulous assemblies.</title>
        <authorList>
            <person name="Souvorov A."/>
            <person name="Agarwala R."/>
            <person name="Lipman D.J."/>
        </authorList>
    </citation>
    <scope>NUCLEOTIDE SEQUENCE</scope>
    <source>
        <strain evidence="1">BCW_3452</strain>
    </source>
</reference>
<sequence length="176" mass="19462">MTLDLKSLNRPVLETVAKGMCIDSGFVSQPCPHKTIGHIKEDKEKEEQLKPGEIKVVATGIGKTLIGDRSAIEVLVVNSMVTEDSMNELKDRIAKERPDDLKLLSHLVGGDKVESLKGDIEWAQDSLYEEPWFTKEEFEQHINGFIKVSGKSEATLPSENCIISADLPSIKAGFKI</sequence>
<dbReference type="Proteomes" id="UP000863257">
    <property type="component" value="Unassembled WGS sequence"/>
</dbReference>
<gene>
    <name evidence="1" type="ORF">I7730_01090</name>
</gene>
<comment type="caution">
    <text evidence="1">The sequence shown here is derived from an EMBL/GenBank/DDBJ whole genome shotgun (WGS) entry which is preliminary data.</text>
</comment>
<name>A0A8H9MYQ8_VIBVL</name>
<evidence type="ECO:0000313" key="1">
    <source>
        <dbReference type="EMBL" id="HAS8538394.1"/>
    </source>
</evidence>